<evidence type="ECO:0000313" key="3">
    <source>
        <dbReference type="Proteomes" id="UP001160483"/>
    </source>
</evidence>
<accession>A0AAU9KSL2</accession>
<name>A0AAU9KSL2_9STRA</name>
<reference evidence="2" key="1">
    <citation type="submission" date="2021-11" db="EMBL/GenBank/DDBJ databases">
        <authorList>
            <person name="Islam A."/>
            <person name="Islam S."/>
            <person name="Flora M.S."/>
            <person name="Rahman M."/>
            <person name="Ziaur R.M."/>
            <person name="Epstein J.H."/>
            <person name="Hassan M."/>
            <person name="Klassen M."/>
            <person name="Woodard K."/>
            <person name="Webb A."/>
            <person name="Webby R.J."/>
            <person name="El Zowalaty M.E."/>
        </authorList>
    </citation>
    <scope>NUCLEOTIDE SEQUENCE</scope>
    <source>
        <strain evidence="2">Pbs3</strain>
    </source>
</reference>
<protein>
    <recommendedName>
        <fullName evidence="4">GAG-pre-integrase domain-containing protein</fullName>
    </recommendedName>
</protein>
<evidence type="ECO:0008006" key="4">
    <source>
        <dbReference type="Google" id="ProtNLM"/>
    </source>
</evidence>
<organism evidence="2 3">
    <name type="scientific">Peronospora belbahrii</name>
    <dbReference type="NCBI Taxonomy" id="622444"/>
    <lineage>
        <taxon>Eukaryota</taxon>
        <taxon>Sar</taxon>
        <taxon>Stramenopiles</taxon>
        <taxon>Oomycota</taxon>
        <taxon>Peronosporomycetes</taxon>
        <taxon>Peronosporales</taxon>
        <taxon>Peronosporaceae</taxon>
        <taxon>Peronospora</taxon>
    </lineage>
</organism>
<feature type="region of interest" description="Disordered" evidence="1">
    <location>
        <begin position="376"/>
        <end position="408"/>
    </location>
</feature>
<sequence length="408" mass="45489">MKNLKEEVTQIKYDGKLSPKSDKVDVVVESSVDSPTNVAGKTHTQRDEPSNECETVPSDNYYWCFNIGANVHVSSVREDFVTYDGAPVNFQVSGISSGSYSTVVGIGTILIVKATFHDGMWGLTSSRRLGYDRNAGAVMKQSERPGLADYSTADRQASMKLWHQRLEHTCDQYLKIMADQEHVDASLIAPEKTDCKISAPNQVVYLTTKLLTQKKAATLNPLMKAYVSWAERQAGRSIKKIIVSRWEPTEGTPTLPVHKFLTDKGGKFVNADIDLCGASALVTRSVGCMPFEKLFGTKPDFHHICKFGSLAMCMCRRIQIGHDTQTTQGCVFLGLKEDNVGYKVFSPAENTRKWSPDVQIDESILYGDRYRRHDPREAPIFSSEDPGNASDTEGMDDHQTRLALQRPY</sequence>
<evidence type="ECO:0000313" key="2">
    <source>
        <dbReference type="EMBL" id="CAH0476258.1"/>
    </source>
</evidence>
<dbReference type="AlphaFoldDB" id="A0AAU9KSL2"/>
<comment type="caution">
    <text evidence="2">The sequence shown here is derived from an EMBL/GenBank/DDBJ whole genome shotgun (WGS) entry which is preliminary data.</text>
</comment>
<dbReference type="Proteomes" id="UP001160483">
    <property type="component" value="Unassembled WGS sequence"/>
</dbReference>
<proteinExistence type="predicted"/>
<feature type="region of interest" description="Disordered" evidence="1">
    <location>
        <begin position="32"/>
        <end position="53"/>
    </location>
</feature>
<gene>
    <name evidence="2" type="ORF">PBS003_LOCUS3045</name>
</gene>
<evidence type="ECO:0000256" key="1">
    <source>
        <dbReference type="SAM" id="MobiDB-lite"/>
    </source>
</evidence>
<dbReference type="EMBL" id="CAKKTJ010000147">
    <property type="protein sequence ID" value="CAH0476258.1"/>
    <property type="molecule type" value="Genomic_DNA"/>
</dbReference>